<proteinExistence type="predicted"/>
<sequence>MDPSEKRDPVSAEIESQEPDFAGEHAGATHADEHPQDEDIERDESTPDGLAGMDD</sequence>
<evidence type="ECO:0000256" key="1">
    <source>
        <dbReference type="SAM" id="MobiDB-lite"/>
    </source>
</evidence>
<reference evidence="2 3" key="1">
    <citation type="submission" date="2020-04" db="EMBL/GenBank/DDBJ databases">
        <title>MicrobeNet Type strains.</title>
        <authorList>
            <person name="Nicholson A.C."/>
        </authorList>
    </citation>
    <scope>NUCLEOTIDE SEQUENCE [LARGE SCALE GENOMIC DNA]</scope>
    <source>
        <strain evidence="2 3">DSM 44445</strain>
    </source>
</reference>
<feature type="region of interest" description="Disordered" evidence="1">
    <location>
        <begin position="1"/>
        <end position="55"/>
    </location>
</feature>
<dbReference type="EMBL" id="JAAXPE010000059">
    <property type="protein sequence ID" value="NKY89752.1"/>
    <property type="molecule type" value="Genomic_DNA"/>
</dbReference>
<dbReference type="AlphaFoldDB" id="A0A7X6RKV2"/>
<evidence type="ECO:0000313" key="3">
    <source>
        <dbReference type="Proteomes" id="UP000523447"/>
    </source>
</evidence>
<gene>
    <name evidence="2" type="ORF">HGA07_29705</name>
</gene>
<organism evidence="2 3">
    <name type="scientific">Nocardia veterana</name>
    <dbReference type="NCBI Taxonomy" id="132249"/>
    <lineage>
        <taxon>Bacteria</taxon>
        <taxon>Bacillati</taxon>
        <taxon>Actinomycetota</taxon>
        <taxon>Actinomycetes</taxon>
        <taxon>Mycobacteriales</taxon>
        <taxon>Nocardiaceae</taxon>
        <taxon>Nocardia</taxon>
    </lineage>
</organism>
<accession>A0A7X6RKV2</accession>
<protein>
    <submittedName>
        <fullName evidence="2">Uncharacterized protein</fullName>
    </submittedName>
</protein>
<comment type="caution">
    <text evidence="2">The sequence shown here is derived from an EMBL/GenBank/DDBJ whole genome shotgun (WGS) entry which is preliminary data.</text>
</comment>
<keyword evidence="3" id="KW-1185">Reference proteome</keyword>
<dbReference type="RefSeq" id="WP_157171437.1">
    <property type="nucleotide sequence ID" value="NZ_CAWPHS010000055.1"/>
</dbReference>
<evidence type="ECO:0000313" key="2">
    <source>
        <dbReference type="EMBL" id="NKY89752.1"/>
    </source>
</evidence>
<name>A0A7X6RKV2_9NOCA</name>
<dbReference type="Proteomes" id="UP000523447">
    <property type="component" value="Unassembled WGS sequence"/>
</dbReference>
<feature type="compositionally biased region" description="Basic and acidic residues" evidence="1">
    <location>
        <begin position="1"/>
        <end position="10"/>
    </location>
</feature>